<feature type="transmembrane region" description="Helical" evidence="7">
    <location>
        <begin position="36"/>
        <end position="53"/>
    </location>
</feature>
<feature type="transmembrane region" description="Helical" evidence="7">
    <location>
        <begin position="105"/>
        <end position="125"/>
    </location>
</feature>
<keyword evidence="10" id="KW-1185">Reference proteome</keyword>
<feature type="region of interest" description="Disordered" evidence="6">
    <location>
        <begin position="1"/>
        <end position="24"/>
    </location>
</feature>
<dbReference type="AlphaFoldDB" id="A0A934SR84"/>
<feature type="transmembrane region" description="Helical" evidence="7">
    <location>
        <begin position="164"/>
        <end position="186"/>
    </location>
</feature>
<evidence type="ECO:0000256" key="4">
    <source>
        <dbReference type="ARBA" id="ARBA00022989"/>
    </source>
</evidence>
<dbReference type="Gene3D" id="1.20.1250.20">
    <property type="entry name" value="MFS general substrate transporter like domains"/>
    <property type="match status" value="2"/>
</dbReference>
<dbReference type="InterPro" id="IPR036259">
    <property type="entry name" value="MFS_trans_sf"/>
</dbReference>
<feature type="transmembrane region" description="Helical" evidence="7">
    <location>
        <begin position="331"/>
        <end position="351"/>
    </location>
</feature>
<feature type="transmembrane region" description="Helical" evidence="7">
    <location>
        <begin position="392"/>
        <end position="414"/>
    </location>
</feature>
<evidence type="ECO:0000256" key="6">
    <source>
        <dbReference type="SAM" id="MobiDB-lite"/>
    </source>
</evidence>
<keyword evidence="3 7" id="KW-0812">Transmembrane</keyword>
<dbReference type="PANTHER" id="PTHR43791">
    <property type="entry name" value="PERMEASE-RELATED"/>
    <property type="match status" value="1"/>
</dbReference>
<feature type="transmembrane region" description="Helical" evidence="7">
    <location>
        <begin position="73"/>
        <end position="93"/>
    </location>
</feature>
<evidence type="ECO:0000256" key="7">
    <source>
        <dbReference type="SAM" id="Phobius"/>
    </source>
</evidence>
<evidence type="ECO:0000313" key="10">
    <source>
        <dbReference type="Proteomes" id="UP000622890"/>
    </source>
</evidence>
<dbReference type="FunFam" id="1.20.1250.20:FF:000018">
    <property type="entry name" value="MFS transporter permease"/>
    <property type="match status" value="1"/>
</dbReference>
<evidence type="ECO:0000259" key="8">
    <source>
        <dbReference type="PROSITE" id="PS50850"/>
    </source>
</evidence>
<proteinExistence type="predicted"/>
<dbReference type="PANTHER" id="PTHR43791:SF36">
    <property type="entry name" value="TRANSPORTER, PUTATIVE (AFU_ORTHOLOGUE AFUA_6G08340)-RELATED"/>
    <property type="match status" value="1"/>
</dbReference>
<dbReference type="GO" id="GO:0022857">
    <property type="term" value="F:transmembrane transporter activity"/>
    <property type="evidence" value="ECO:0007669"/>
    <property type="project" value="InterPro"/>
</dbReference>
<keyword evidence="2" id="KW-0813">Transport</keyword>
<keyword evidence="5 7" id="KW-0472">Membrane</keyword>
<evidence type="ECO:0000256" key="3">
    <source>
        <dbReference type="ARBA" id="ARBA00022692"/>
    </source>
</evidence>
<accession>A0A934SR84</accession>
<feature type="transmembrane region" description="Helical" evidence="7">
    <location>
        <begin position="198"/>
        <end position="220"/>
    </location>
</feature>
<gene>
    <name evidence="9" type="ORF">JJB74_10835</name>
</gene>
<organism evidence="9 10">
    <name type="scientific">Noviherbaspirillum pedocola</name>
    <dbReference type="NCBI Taxonomy" id="2801341"/>
    <lineage>
        <taxon>Bacteria</taxon>
        <taxon>Pseudomonadati</taxon>
        <taxon>Pseudomonadota</taxon>
        <taxon>Betaproteobacteria</taxon>
        <taxon>Burkholderiales</taxon>
        <taxon>Oxalobacteraceae</taxon>
        <taxon>Noviherbaspirillum</taxon>
    </lineage>
</organism>
<feature type="transmembrane region" description="Helical" evidence="7">
    <location>
        <begin position="131"/>
        <end position="152"/>
    </location>
</feature>
<feature type="domain" description="Major facilitator superfamily (MFS) profile" evidence="8">
    <location>
        <begin position="40"/>
        <end position="446"/>
    </location>
</feature>
<dbReference type="InterPro" id="IPR011701">
    <property type="entry name" value="MFS"/>
</dbReference>
<protein>
    <submittedName>
        <fullName evidence="9">MFS transporter</fullName>
    </submittedName>
</protein>
<comment type="subcellular location">
    <subcellularLocation>
        <location evidence="1">Membrane</location>
        <topology evidence="1">Multi-pass membrane protein</topology>
    </subcellularLocation>
</comment>
<evidence type="ECO:0000313" key="9">
    <source>
        <dbReference type="EMBL" id="MBK4735105.1"/>
    </source>
</evidence>
<dbReference type="GO" id="GO:0016020">
    <property type="term" value="C:membrane"/>
    <property type="evidence" value="ECO:0007669"/>
    <property type="project" value="UniProtKB-SubCell"/>
</dbReference>
<name>A0A934SR84_9BURK</name>
<dbReference type="Pfam" id="PF07690">
    <property type="entry name" value="MFS_1"/>
    <property type="match status" value="1"/>
</dbReference>
<dbReference type="CDD" id="cd17319">
    <property type="entry name" value="MFS_ExuT_GudP_like"/>
    <property type="match status" value="1"/>
</dbReference>
<dbReference type="SUPFAM" id="SSF103473">
    <property type="entry name" value="MFS general substrate transporter"/>
    <property type="match status" value="1"/>
</dbReference>
<evidence type="ECO:0000256" key="2">
    <source>
        <dbReference type="ARBA" id="ARBA00022448"/>
    </source>
</evidence>
<dbReference type="EMBL" id="JAEPBG010000003">
    <property type="protein sequence ID" value="MBK4735105.1"/>
    <property type="molecule type" value="Genomic_DNA"/>
</dbReference>
<keyword evidence="4 7" id="KW-1133">Transmembrane helix</keyword>
<feature type="transmembrane region" description="Helical" evidence="7">
    <location>
        <begin position="299"/>
        <end position="319"/>
    </location>
</feature>
<dbReference type="InterPro" id="IPR020846">
    <property type="entry name" value="MFS_dom"/>
</dbReference>
<reference evidence="9" key="1">
    <citation type="submission" date="2021-01" db="EMBL/GenBank/DDBJ databases">
        <title>Genome sequence of strain Noviherbaspirillum sp. DKR-6.</title>
        <authorList>
            <person name="Chaudhary D.K."/>
        </authorList>
    </citation>
    <scope>NUCLEOTIDE SEQUENCE</scope>
    <source>
        <strain evidence="9">DKR-6</strain>
    </source>
</reference>
<feature type="transmembrane region" description="Helical" evidence="7">
    <location>
        <begin position="420"/>
        <end position="442"/>
    </location>
</feature>
<sequence length="446" mass="47571">MPSTTHSPAAPKAPTAPNAPAAPAITPLERRTMRKIAWRLLPVLMLGYFIAFVDRVNVGFAALQMNHAIGLNAAAFGLGGGLFYLTYVLFEIPSNLAMQRVGTRLWIARIMVSWGLVSAGTAFIVGPNSFYAMRLLLGAAEAGFFPGVILYLTQWFPAAYRGRIIAVFMVAVPLSSFIGSPLSAALLQLDGLFGLQGWQAMFILEAAPAILLGLASPWLLTNRPQDARWLDTEERAWLVGRLENERRQAGPRASHAKLADVLLDRRVLAAALVYAGASGASQCLSLWQPQIIKSFGLTTTQTGLLNAVPFGVASIAMLWWGKRSDARNERVWHTGMPLALVAASLALVPLAQLSLPFTIALLVIAVACTYIFKGPFWALAADWMPGAAAAAGLAQVNAIGNLAGFVGSAMLGAIREATGSFALALLPIALISAAGCLTLWLVQKKR</sequence>
<dbReference type="Proteomes" id="UP000622890">
    <property type="component" value="Unassembled WGS sequence"/>
</dbReference>
<evidence type="ECO:0000256" key="1">
    <source>
        <dbReference type="ARBA" id="ARBA00004141"/>
    </source>
</evidence>
<comment type="caution">
    <text evidence="9">The sequence shown here is derived from an EMBL/GenBank/DDBJ whole genome shotgun (WGS) entry which is preliminary data.</text>
</comment>
<dbReference type="PROSITE" id="PS50850">
    <property type="entry name" value="MFS"/>
    <property type="match status" value="1"/>
</dbReference>
<feature type="transmembrane region" description="Helical" evidence="7">
    <location>
        <begin position="357"/>
        <end position="380"/>
    </location>
</feature>
<evidence type="ECO:0000256" key="5">
    <source>
        <dbReference type="ARBA" id="ARBA00023136"/>
    </source>
</evidence>